<evidence type="ECO:0000313" key="4">
    <source>
        <dbReference type="EMBL" id="ORA68602.1"/>
    </source>
</evidence>
<keyword evidence="5" id="KW-1185">Reference proteome</keyword>
<sequence>MAVSAELRRRQPVQERSRKRVERILASALNLLNAGGADAVTTRAIASAAGIPVATVYQFFPNREAILVELLEAFLARRDVAGLALLAELTPATLDEVFGEICRFHRDGLAEHPHMADLYYTYRANGMVPDARDLRAAFAKYLHSRLTEWGLIDAAVPRTALQFAVELGDHIIELAHHSGPDAARILDEGVRAITSYLRSYDAPD</sequence>
<dbReference type="InterPro" id="IPR009057">
    <property type="entry name" value="Homeodomain-like_sf"/>
</dbReference>
<dbReference type="OrthoDB" id="9816320at2"/>
<dbReference type="GO" id="GO:0003700">
    <property type="term" value="F:DNA-binding transcription factor activity"/>
    <property type="evidence" value="ECO:0007669"/>
    <property type="project" value="TreeGrafter"/>
</dbReference>
<accession>A0A1X0D8U5</accession>
<dbReference type="InterPro" id="IPR050109">
    <property type="entry name" value="HTH-type_TetR-like_transc_reg"/>
</dbReference>
<dbReference type="Proteomes" id="UP000192801">
    <property type="component" value="Unassembled WGS sequence"/>
</dbReference>
<organism evidence="4 5">
    <name type="scientific">Mycolicibacterium insubricum</name>
    <dbReference type="NCBI Taxonomy" id="444597"/>
    <lineage>
        <taxon>Bacteria</taxon>
        <taxon>Bacillati</taxon>
        <taxon>Actinomycetota</taxon>
        <taxon>Actinomycetes</taxon>
        <taxon>Mycobacteriales</taxon>
        <taxon>Mycobacteriaceae</taxon>
        <taxon>Mycolicibacterium</taxon>
    </lineage>
</organism>
<gene>
    <name evidence="4" type="ORF">BST26_14275</name>
</gene>
<proteinExistence type="predicted"/>
<dbReference type="GO" id="GO:0000976">
    <property type="term" value="F:transcription cis-regulatory region binding"/>
    <property type="evidence" value="ECO:0007669"/>
    <property type="project" value="TreeGrafter"/>
</dbReference>
<evidence type="ECO:0000313" key="5">
    <source>
        <dbReference type="Proteomes" id="UP000192801"/>
    </source>
</evidence>
<dbReference type="EMBL" id="MVHS01000035">
    <property type="protein sequence ID" value="ORA68602.1"/>
    <property type="molecule type" value="Genomic_DNA"/>
</dbReference>
<protein>
    <submittedName>
        <fullName evidence="4">Uncharacterized protein</fullName>
    </submittedName>
</protein>
<evidence type="ECO:0000256" key="2">
    <source>
        <dbReference type="ARBA" id="ARBA00023125"/>
    </source>
</evidence>
<dbReference type="AlphaFoldDB" id="A0A1X0D8U5"/>
<reference evidence="4 5" key="1">
    <citation type="submission" date="2016-12" db="EMBL/GenBank/DDBJ databases">
        <title>The new phylogeny of genus Mycobacterium.</title>
        <authorList>
            <person name="Tortoli E."/>
            <person name="Trovato A."/>
            <person name="Cirillo D.M."/>
        </authorList>
    </citation>
    <scope>NUCLEOTIDE SEQUENCE [LARGE SCALE GENOMIC DNA]</scope>
    <source>
        <strain evidence="4 5">DSM 45130</strain>
    </source>
</reference>
<dbReference type="STRING" id="444597.BST26_14275"/>
<keyword evidence="2" id="KW-0238">DNA-binding</keyword>
<keyword evidence="3" id="KW-0804">Transcription</keyword>
<evidence type="ECO:0000256" key="1">
    <source>
        <dbReference type="ARBA" id="ARBA00023015"/>
    </source>
</evidence>
<dbReference type="RefSeq" id="WP_083031830.1">
    <property type="nucleotide sequence ID" value="NZ_AP022618.1"/>
</dbReference>
<dbReference type="Gene3D" id="1.10.357.10">
    <property type="entry name" value="Tetracycline Repressor, domain 2"/>
    <property type="match status" value="1"/>
</dbReference>
<dbReference type="PRINTS" id="PR00455">
    <property type="entry name" value="HTHTETR"/>
</dbReference>
<dbReference type="Pfam" id="PF00440">
    <property type="entry name" value="TetR_N"/>
    <property type="match status" value="1"/>
</dbReference>
<dbReference type="PROSITE" id="PS50977">
    <property type="entry name" value="HTH_TETR_2"/>
    <property type="match status" value="1"/>
</dbReference>
<dbReference type="PANTHER" id="PTHR30055">
    <property type="entry name" value="HTH-TYPE TRANSCRIPTIONAL REGULATOR RUTR"/>
    <property type="match status" value="1"/>
</dbReference>
<dbReference type="InterPro" id="IPR001647">
    <property type="entry name" value="HTH_TetR"/>
</dbReference>
<comment type="caution">
    <text evidence="4">The sequence shown here is derived from an EMBL/GenBank/DDBJ whole genome shotgun (WGS) entry which is preliminary data.</text>
</comment>
<dbReference type="PANTHER" id="PTHR30055:SF234">
    <property type="entry name" value="HTH-TYPE TRANSCRIPTIONAL REGULATOR BETI"/>
    <property type="match status" value="1"/>
</dbReference>
<evidence type="ECO:0000256" key="3">
    <source>
        <dbReference type="ARBA" id="ARBA00023163"/>
    </source>
</evidence>
<name>A0A1X0D8U5_9MYCO</name>
<dbReference type="SUPFAM" id="SSF46689">
    <property type="entry name" value="Homeodomain-like"/>
    <property type="match status" value="1"/>
</dbReference>
<keyword evidence="1" id="KW-0805">Transcription regulation</keyword>